<dbReference type="PANTHER" id="PTHR10429:SF0">
    <property type="entry name" value="DNA-3-METHYLADENINE GLYCOSYLASE"/>
    <property type="match status" value="1"/>
</dbReference>
<evidence type="ECO:0000256" key="4">
    <source>
        <dbReference type="ARBA" id="ARBA00023204"/>
    </source>
</evidence>
<organism evidence="6 7">
    <name type="scientific">Salicibibacter kimchii</name>
    <dbReference type="NCBI Taxonomy" id="2099786"/>
    <lineage>
        <taxon>Bacteria</taxon>
        <taxon>Bacillati</taxon>
        <taxon>Bacillota</taxon>
        <taxon>Bacilli</taxon>
        <taxon>Bacillales</taxon>
        <taxon>Bacillaceae</taxon>
        <taxon>Salicibibacter</taxon>
    </lineage>
</organism>
<gene>
    <name evidence="6" type="ORF">DT065_02515</name>
</gene>
<dbReference type="InterPro" id="IPR011034">
    <property type="entry name" value="Formyl_transferase-like_C_sf"/>
</dbReference>
<keyword evidence="2 5" id="KW-0227">DNA damage</keyword>
<dbReference type="CDD" id="cd00540">
    <property type="entry name" value="AAG"/>
    <property type="match status" value="1"/>
</dbReference>
<dbReference type="Proteomes" id="UP000252100">
    <property type="component" value="Chromosome"/>
</dbReference>
<dbReference type="NCBIfam" id="TIGR00567">
    <property type="entry name" value="3mg"/>
    <property type="match status" value="1"/>
</dbReference>
<evidence type="ECO:0000313" key="6">
    <source>
        <dbReference type="EMBL" id="AXF54996.1"/>
    </source>
</evidence>
<dbReference type="AlphaFoldDB" id="A0A345BVL5"/>
<name>A0A345BVL5_9BACI</name>
<evidence type="ECO:0000256" key="3">
    <source>
        <dbReference type="ARBA" id="ARBA00022801"/>
    </source>
</evidence>
<dbReference type="InterPro" id="IPR003180">
    <property type="entry name" value="MPG"/>
</dbReference>
<dbReference type="SUPFAM" id="SSF50486">
    <property type="entry name" value="FMT C-terminal domain-like"/>
    <property type="match status" value="1"/>
</dbReference>
<keyword evidence="4 5" id="KW-0234">DNA repair</keyword>
<dbReference type="EC" id="3.2.2.-" evidence="5"/>
<dbReference type="HAMAP" id="MF_00527">
    <property type="entry name" value="3MGH"/>
    <property type="match status" value="1"/>
</dbReference>
<keyword evidence="3 5" id="KW-0378">Hydrolase</keyword>
<sequence>MKKLPRAFFQQPTLEVANALIGKYLVKQQADEQLIGKIVEVEAYIGPDDRAAHTYGGRRTPRNETMFGEAGHAYVYLIYGIHHCMNCVTVGPDYPEGVLLRAVEPLEGFETMAKNRFQREYKSLTKARQRQLTNGPGKLGQAFGITKEWYNGHDLQSDTLFIAEGSGEDIIVETSPRVGIDASGEAKHYPWRFYEKDNPYVSKRPKPRSDE</sequence>
<evidence type="ECO:0000256" key="5">
    <source>
        <dbReference type="HAMAP-Rule" id="MF_00527"/>
    </source>
</evidence>
<dbReference type="OrthoDB" id="9794313at2"/>
<dbReference type="GO" id="GO:0003677">
    <property type="term" value="F:DNA binding"/>
    <property type="evidence" value="ECO:0007669"/>
    <property type="project" value="InterPro"/>
</dbReference>
<reference evidence="6 7" key="1">
    <citation type="journal article" date="2018" name="J. Microbiol.">
        <title>Salicibibacter kimchii gen. nov., sp. nov., a moderately halophilic and alkalitolerant bacterium in the family Bacillaceae, isolated from kimchi.</title>
        <authorList>
            <person name="Jang J.Y."/>
            <person name="Oh Y.J."/>
            <person name="Lim S.K."/>
            <person name="Park H.K."/>
            <person name="Lee C."/>
            <person name="Kim J.Y."/>
            <person name="Lee M.A."/>
            <person name="Choi H.J."/>
        </authorList>
    </citation>
    <scope>NUCLEOTIDE SEQUENCE [LARGE SCALE GENOMIC DNA]</scope>
    <source>
        <strain evidence="6 7">NKC1-1</strain>
    </source>
</reference>
<comment type="similarity">
    <text evidence="1 5">Belongs to the DNA glycosylase MPG family.</text>
</comment>
<dbReference type="Pfam" id="PF02245">
    <property type="entry name" value="Pur_DNA_glyco"/>
    <property type="match status" value="1"/>
</dbReference>
<dbReference type="EMBL" id="CP031092">
    <property type="protein sequence ID" value="AXF54996.1"/>
    <property type="molecule type" value="Genomic_DNA"/>
</dbReference>
<dbReference type="FunFam" id="3.10.300.10:FF:000001">
    <property type="entry name" value="Putative 3-methyladenine DNA glycosylase"/>
    <property type="match status" value="1"/>
</dbReference>
<dbReference type="GO" id="GO:0003905">
    <property type="term" value="F:alkylbase DNA N-glycosylase activity"/>
    <property type="evidence" value="ECO:0007669"/>
    <property type="project" value="InterPro"/>
</dbReference>
<evidence type="ECO:0000256" key="1">
    <source>
        <dbReference type="ARBA" id="ARBA00009232"/>
    </source>
</evidence>
<accession>A0A345BVL5</accession>
<dbReference type="Gene3D" id="3.10.300.10">
    <property type="entry name" value="Methylpurine-DNA glycosylase (MPG)"/>
    <property type="match status" value="1"/>
</dbReference>
<evidence type="ECO:0000313" key="7">
    <source>
        <dbReference type="Proteomes" id="UP000252100"/>
    </source>
</evidence>
<dbReference type="PANTHER" id="PTHR10429">
    <property type="entry name" value="DNA-3-METHYLADENINE GLYCOSYLASE"/>
    <property type="match status" value="1"/>
</dbReference>
<dbReference type="KEGG" id="rue:DT065_02515"/>
<proteinExistence type="inferred from homology"/>
<dbReference type="RefSeq" id="WP_114370573.1">
    <property type="nucleotide sequence ID" value="NZ_CP031092.1"/>
</dbReference>
<dbReference type="GO" id="GO:0006284">
    <property type="term" value="P:base-excision repair"/>
    <property type="evidence" value="ECO:0007669"/>
    <property type="project" value="InterPro"/>
</dbReference>
<evidence type="ECO:0000256" key="2">
    <source>
        <dbReference type="ARBA" id="ARBA00022763"/>
    </source>
</evidence>
<dbReference type="NCBIfam" id="NF002003">
    <property type="entry name" value="PRK00802.1-3"/>
    <property type="match status" value="1"/>
</dbReference>
<protein>
    <recommendedName>
        <fullName evidence="5">Putative 3-methyladenine DNA glycosylase</fullName>
        <ecNumber evidence="5">3.2.2.-</ecNumber>
    </recommendedName>
</protein>
<dbReference type="InterPro" id="IPR036995">
    <property type="entry name" value="MPG_sf"/>
</dbReference>
<keyword evidence="7" id="KW-1185">Reference proteome</keyword>